<keyword evidence="1" id="KW-0946">Virion</keyword>
<proteinExistence type="predicted"/>
<gene>
    <name evidence="1" type="ORF">ACFPM4_04320</name>
</gene>
<keyword evidence="2" id="KW-1185">Reference proteome</keyword>
<dbReference type="EMBL" id="JBHSMC010000001">
    <property type="protein sequence ID" value="MFC5463983.1"/>
    <property type="molecule type" value="Genomic_DNA"/>
</dbReference>
<keyword evidence="1" id="KW-0167">Capsid protein</keyword>
<dbReference type="Proteomes" id="UP001596147">
    <property type="component" value="Unassembled WGS sequence"/>
</dbReference>
<evidence type="ECO:0000313" key="1">
    <source>
        <dbReference type="EMBL" id="MFC5463983.1"/>
    </source>
</evidence>
<reference evidence="2" key="1">
    <citation type="journal article" date="2019" name="Int. J. Syst. Evol. Microbiol.">
        <title>The Global Catalogue of Microorganisms (GCM) 10K type strain sequencing project: providing services to taxonomists for standard genome sequencing and annotation.</title>
        <authorList>
            <consortium name="The Broad Institute Genomics Platform"/>
            <consortium name="The Broad Institute Genome Sequencing Center for Infectious Disease"/>
            <person name="Wu L."/>
            <person name="Ma J."/>
        </authorList>
    </citation>
    <scope>NUCLEOTIDE SEQUENCE [LARGE SCALE GENOMIC DNA]</scope>
    <source>
        <strain evidence="2">CGMCC 1.12237</strain>
    </source>
</reference>
<organism evidence="1 2">
    <name type="scientific">Lederbergia graminis</name>
    <dbReference type="NCBI Taxonomy" id="735518"/>
    <lineage>
        <taxon>Bacteria</taxon>
        <taxon>Bacillati</taxon>
        <taxon>Bacillota</taxon>
        <taxon>Bacilli</taxon>
        <taxon>Bacillales</taxon>
        <taxon>Bacillaceae</taxon>
        <taxon>Lederbergia</taxon>
    </lineage>
</organism>
<name>A0ABW0LDX1_9BACI</name>
<comment type="caution">
    <text evidence="1">The sequence shown here is derived from an EMBL/GenBank/DDBJ whole genome shotgun (WGS) entry which is preliminary data.</text>
</comment>
<accession>A0ABW0LDX1</accession>
<sequence length="181" mass="20861">MEDQSIQKKGEPLLYIHQPNFPKPVIKMQDTFITSRDIQREVEGINLNTHNQDTHTLDGNEVVNNENSVKEEVVQKKAADYFREQSIEQGKDVKVPDLKERKTWKLSPVKSFRSMSIPEKLQYLSRFPKSQPPYACEFITESNRARGFLDSFGEGKVGIRNSQGEIVELQVNEIKGIRIIL</sequence>
<dbReference type="InterPro" id="IPR025439">
    <property type="entry name" value="Spore_coat_CotO"/>
</dbReference>
<protein>
    <submittedName>
        <fullName evidence="1">CotO family spore coat protein</fullName>
    </submittedName>
</protein>
<dbReference type="Pfam" id="PF14153">
    <property type="entry name" value="Spore_coat_CotO"/>
    <property type="match status" value="1"/>
</dbReference>
<evidence type="ECO:0000313" key="2">
    <source>
        <dbReference type="Proteomes" id="UP001596147"/>
    </source>
</evidence>
<dbReference type="RefSeq" id="WP_382348036.1">
    <property type="nucleotide sequence ID" value="NZ_JBHSMC010000001.1"/>
</dbReference>